<feature type="modified residue" description="4-aspartylphosphate" evidence="12">
    <location>
        <position position="53"/>
    </location>
</feature>
<feature type="domain" description="Sigma-54 factor interaction" evidence="14">
    <location>
        <begin position="140"/>
        <end position="369"/>
    </location>
</feature>
<dbReference type="PROSITE" id="PS50045">
    <property type="entry name" value="SIGMA54_INTERACT_4"/>
    <property type="match status" value="1"/>
</dbReference>
<evidence type="ECO:0000256" key="9">
    <source>
        <dbReference type="ARBA" id="ARBA00023125"/>
    </source>
</evidence>
<dbReference type="EMBL" id="JADCKQ010000002">
    <property type="protein sequence ID" value="MBI1492537.1"/>
    <property type="molecule type" value="Genomic_DNA"/>
</dbReference>
<dbReference type="InterPro" id="IPR001789">
    <property type="entry name" value="Sig_transdc_resp-reg_receiver"/>
</dbReference>
<dbReference type="Gene3D" id="3.40.50.2300">
    <property type="match status" value="1"/>
</dbReference>
<dbReference type="PANTHER" id="PTHR32071">
    <property type="entry name" value="TRANSCRIPTIONAL REGULATORY PROTEIN"/>
    <property type="match status" value="1"/>
</dbReference>
<dbReference type="CDD" id="cd00009">
    <property type="entry name" value="AAA"/>
    <property type="match status" value="1"/>
</dbReference>
<keyword evidence="4 12" id="KW-0597">Phosphoprotein</keyword>
<keyword evidence="6" id="KW-0067">ATP-binding</keyword>
<dbReference type="FunFam" id="3.40.50.300:FF:000006">
    <property type="entry name" value="DNA-binding transcriptional regulator NtrC"/>
    <property type="match status" value="1"/>
</dbReference>
<dbReference type="Pfam" id="PF00158">
    <property type="entry name" value="Sigma54_activat"/>
    <property type="match status" value="1"/>
</dbReference>
<evidence type="ECO:0000256" key="4">
    <source>
        <dbReference type="ARBA" id="ARBA00022553"/>
    </source>
</evidence>
<organism evidence="16 17">
    <name type="scientific">Halocynthiibacter styelae</name>
    <dbReference type="NCBI Taxonomy" id="2761955"/>
    <lineage>
        <taxon>Bacteria</taxon>
        <taxon>Pseudomonadati</taxon>
        <taxon>Pseudomonadota</taxon>
        <taxon>Alphaproteobacteria</taxon>
        <taxon>Rhodobacterales</taxon>
        <taxon>Paracoccaceae</taxon>
        <taxon>Halocynthiibacter</taxon>
    </lineage>
</organism>
<keyword evidence="7" id="KW-0902">Two-component regulatory system</keyword>
<evidence type="ECO:0000256" key="5">
    <source>
        <dbReference type="ARBA" id="ARBA00022741"/>
    </source>
</evidence>
<evidence type="ECO:0000256" key="1">
    <source>
        <dbReference type="ARBA" id="ARBA00002167"/>
    </source>
</evidence>
<dbReference type="PROSITE" id="PS00688">
    <property type="entry name" value="SIGMA54_INTERACT_3"/>
    <property type="match status" value="1"/>
</dbReference>
<evidence type="ECO:0000256" key="3">
    <source>
        <dbReference type="ARBA" id="ARBA00015308"/>
    </source>
</evidence>
<accession>A0A8J7IDD3</accession>
<dbReference type="PANTHER" id="PTHR32071:SF117">
    <property type="entry name" value="PTS-DEPENDENT DIHYDROXYACETONE KINASE OPERON REGULATORY PROTEIN-RELATED"/>
    <property type="match status" value="1"/>
</dbReference>
<feature type="domain" description="Response regulatory" evidence="15">
    <location>
        <begin position="4"/>
        <end position="118"/>
    </location>
</feature>
<keyword evidence="9" id="KW-0238">DNA-binding</keyword>
<evidence type="ECO:0000256" key="6">
    <source>
        <dbReference type="ARBA" id="ARBA00022840"/>
    </source>
</evidence>
<dbReference type="InterPro" id="IPR002197">
    <property type="entry name" value="HTH_Fis"/>
</dbReference>
<evidence type="ECO:0000256" key="12">
    <source>
        <dbReference type="PROSITE-ProRule" id="PRU00169"/>
    </source>
</evidence>
<dbReference type="PROSITE" id="PS50110">
    <property type="entry name" value="RESPONSE_REGULATORY"/>
    <property type="match status" value="1"/>
</dbReference>
<evidence type="ECO:0000313" key="17">
    <source>
        <dbReference type="Proteomes" id="UP000640583"/>
    </source>
</evidence>
<dbReference type="InterPro" id="IPR058031">
    <property type="entry name" value="AAA_lid_NorR"/>
</dbReference>
<sequence length="477" mass="52724">MTTQLLLIDGTSSLPPTYQSSLNEAGYRIRICRSGAEGLIAFQELRPQVVLLDLVLPDRDDLEVLQEILTISPDTRVIVITATGSIDRAVDAMRAGAHEFLLKPFNEQRFLAAIRNASRSESNTPIQSLAAIPPLKTMGFIGSSAVMEKVYDNIRTVAGSMATVFITGESGTGKEICAQALHDLSNRSEGPFIPLNCGAIPNDLLESEIFGHLRGAFTGAISDKPGAAAMADGGTLFFDEICEMSMELQTKLLRFLQTSMIQPVGSVRPVKVNVRIVCATNLDPLEQMRLGKFREDLYYRLHVVPLHLPPLRERGDDIMEIAKNALQRFSAEENRLFEDFSDEVDAFFNEHHWPGNVRQLLNVMRNIVVLNNDSTVTMDMLPHDFQRAGQRSLQPVQLPSAPPTPRAEPEQAGPALDDLIGKSLDEIERIIVEETIARNSGSIPVAARVLAVSPSTLYRKISGWKQADKQNRNREKS</sequence>
<dbReference type="Proteomes" id="UP000640583">
    <property type="component" value="Unassembled WGS sequence"/>
</dbReference>
<dbReference type="SUPFAM" id="SSF46689">
    <property type="entry name" value="Homeodomain-like"/>
    <property type="match status" value="1"/>
</dbReference>
<dbReference type="GO" id="GO:0006355">
    <property type="term" value="P:regulation of DNA-templated transcription"/>
    <property type="evidence" value="ECO:0007669"/>
    <property type="project" value="InterPro"/>
</dbReference>
<keyword evidence="10" id="KW-0010">Activator</keyword>
<reference evidence="16" key="1">
    <citation type="submission" date="2020-10" db="EMBL/GenBank/DDBJ databases">
        <title>Paenihalocynthiibacter styelae gen. nov., sp. nov., isolated from stalked sea squirt Styela clava.</title>
        <authorList>
            <person name="Kim Y.-O."/>
            <person name="Yoon J.-H."/>
        </authorList>
    </citation>
    <scope>NUCLEOTIDE SEQUENCE</scope>
    <source>
        <strain evidence="16">MYP1-1</strain>
    </source>
</reference>
<dbReference type="InterPro" id="IPR011006">
    <property type="entry name" value="CheY-like_superfamily"/>
</dbReference>
<dbReference type="AlphaFoldDB" id="A0A8J7IDD3"/>
<protein>
    <recommendedName>
        <fullName evidence="3">Nif-specific regulatory protein</fullName>
    </recommendedName>
</protein>
<name>A0A8J7IDD3_9RHOB</name>
<dbReference type="PROSITE" id="PS00676">
    <property type="entry name" value="SIGMA54_INTERACT_2"/>
    <property type="match status" value="1"/>
</dbReference>
<dbReference type="InterPro" id="IPR009057">
    <property type="entry name" value="Homeodomain-like_sf"/>
</dbReference>
<dbReference type="Gene3D" id="1.10.10.60">
    <property type="entry name" value="Homeodomain-like"/>
    <property type="match status" value="1"/>
</dbReference>
<keyword evidence="11" id="KW-0804">Transcription</keyword>
<dbReference type="GO" id="GO:0000160">
    <property type="term" value="P:phosphorelay signal transduction system"/>
    <property type="evidence" value="ECO:0007669"/>
    <property type="project" value="UniProtKB-KW"/>
</dbReference>
<dbReference type="SUPFAM" id="SSF52540">
    <property type="entry name" value="P-loop containing nucleoside triphosphate hydrolases"/>
    <property type="match status" value="1"/>
</dbReference>
<proteinExistence type="predicted"/>
<evidence type="ECO:0000256" key="10">
    <source>
        <dbReference type="ARBA" id="ARBA00023159"/>
    </source>
</evidence>
<dbReference type="SMART" id="SM00382">
    <property type="entry name" value="AAA"/>
    <property type="match status" value="1"/>
</dbReference>
<dbReference type="InterPro" id="IPR002078">
    <property type="entry name" value="Sigma_54_int"/>
</dbReference>
<dbReference type="Gene3D" id="3.40.50.300">
    <property type="entry name" value="P-loop containing nucleotide triphosphate hydrolases"/>
    <property type="match status" value="1"/>
</dbReference>
<evidence type="ECO:0000259" key="15">
    <source>
        <dbReference type="PROSITE" id="PS50110"/>
    </source>
</evidence>
<feature type="region of interest" description="Disordered" evidence="13">
    <location>
        <begin position="391"/>
        <end position="414"/>
    </location>
</feature>
<dbReference type="Gene3D" id="1.10.8.60">
    <property type="match status" value="1"/>
</dbReference>
<evidence type="ECO:0000256" key="2">
    <source>
        <dbReference type="ARBA" id="ARBA00011135"/>
    </source>
</evidence>
<dbReference type="InterPro" id="IPR027417">
    <property type="entry name" value="P-loop_NTPase"/>
</dbReference>
<dbReference type="InterPro" id="IPR003593">
    <property type="entry name" value="AAA+_ATPase"/>
</dbReference>
<keyword evidence="17" id="KW-1185">Reference proteome</keyword>
<dbReference type="Pfam" id="PF25601">
    <property type="entry name" value="AAA_lid_14"/>
    <property type="match status" value="1"/>
</dbReference>
<evidence type="ECO:0000256" key="13">
    <source>
        <dbReference type="SAM" id="MobiDB-lite"/>
    </source>
</evidence>
<dbReference type="GO" id="GO:0005524">
    <property type="term" value="F:ATP binding"/>
    <property type="evidence" value="ECO:0007669"/>
    <property type="project" value="UniProtKB-KW"/>
</dbReference>
<dbReference type="RefSeq" id="WP_228847461.1">
    <property type="nucleotide sequence ID" value="NZ_JADCKQ010000002.1"/>
</dbReference>
<evidence type="ECO:0000259" key="14">
    <source>
        <dbReference type="PROSITE" id="PS50045"/>
    </source>
</evidence>
<comment type="function">
    <text evidence="1">Required for activation of most nif operons, which are directly involved in nitrogen fixation.</text>
</comment>
<evidence type="ECO:0000256" key="7">
    <source>
        <dbReference type="ARBA" id="ARBA00023012"/>
    </source>
</evidence>
<dbReference type="FunFam" id="1.10.8.60:FF:000120">
    <property type="entry name" value="Sigma-54-dependent Fis family transcriptional regulator"/>
    <property type="match status" value="1"/>
</dbReference>
<dbReference type="SMART" id="SM00448">
    <property type="entry name" value="REC"/>
    <property type="match status" value="1"/>
</dbReference>
<dbReference type="SUPFAM" id="SSF52172">
    <property type="entry name" value="CheY-like"/>
    <property type="match status" value="1"/>
</dbReference>
<dbReference type="Pfam" id="PF00072">
    <property type="entry name" value="Response_reg"/>
    <property type="match status" value="1"/>
</dbReference>
<keyword evidence="8" id="KW-0805">Transcription regulation</keyword>
<comment type="caution">
    <text evidence="16">The sequence shown here is derived from an EMBL/GenBank/DDBJ whole genome shotgun (WGS) entry which is preliminary data.</text>
</comment>
<dbReference type="Pfam" id="PF02954">
    <property type="entry name" value="HTH_8"/>
    <property type="match status" value="1"/>
</dbReference>
<keyword evidence="5" id="KW-0547">Nucleotide-binding</keyword>
<evidence type="ECO:0000313" key="16">
    <source>
        <dbReference type="EMBL" id="MBI1492537.1"/>
    </source>
</evidence>
<dbReference type="InterPro" id="IPR025944">
    <property type="entry name" value="Sigma_54_int_dom_CS"/>
</dbReference>
<dbReference type="InterPro" id="IPR025943">
    <property type="entry name" value="Sigma_54_int_dom_ATP-bd_2"/>
</dbReference>
<comment type="subunit">
    <text evidence="2">Interacts with sigma-54.</text>
</comment>
<dbReference type="GO" id="GO:0043565">
    <property type="term" value="F:sequence-specific DNA binding"/>
    <property type="evidence" value="ECO:0007669"/>
    <property type="project" value="InterPro"/>
</dbReference>
<evidence type="ECO:0000256" key="11">
    <source>
        <dbReference type="ARBA" id="ARBA00023163"/>
    </source>
</evidence>
<gene>
    <name evidence="16" type="ORF">H1D41_02685</name>
</gene>
<evidence type="ECO:0000256" key="8">
    <source>
        <dbReference type="ARBA" id="ARBA00023015"/>
    </source>
</evidence>